<keyword evidence="4" id="KW-1185">Reference proteome</keyword>
<accession>A0AAF0DUY1</accession>
<keyword evidence="1" id="KW-0812">Transmembrane</keyword>
<keyword evidence="1" id="KW-1133">Transmembrane helix</keyword>
<dbReference type="EMBL" id="CP119953">
    <property type="protein sequence ID" value="WFC95812.1"/>
    <property type="molecule type" value="Genomic_DNA"/>
</dbReference>
<reference evidence="3" key="1">
    <citation type="submission" date="2023-03" db="EMBL/GenBank/DDBJ databases">
        <title>Mating type loci evolution in Malassezia.</title>
        <authorList>
            <person name="Coelho M.A."/>
        </authorList>
    </citation>
    <scope>NUCLEOTIDE SEQUENCE</scope>
    <source>
        <strain evidence="3">CBS 14135</strain>
    </source>
</reference>
<feature type="chain" id="PRO_5042164113" evidence="2">
    <location>
        <begin position="19"/>
        <end position="259"/>
    </location>
</feature>
<feature type="transmembrane region" description="Helical" evidence="1">
    <location>
        <begin position="234"/>
        <end position="257"/>
    </location>
</feature>
<keyword evidence="2" id="KW-0732">Signal</keyword>
<evidence type="ECO:0000256" key="1">
    <source>
        <dbReference type="SAM" id="Phobius"/>
    </source>
</evidence>
<sequence length="259" mass="27024">MWAKTLVVLSLLAQVVVAANSSSPYVNPAQNGGKQLTLQKEPLNVIVSGESDAYALTSDGFESFYRAIGFDVGSCAGRSVNDTQRANLGDGNGNVVQAGIARWGNGCIESLTGGNHFRYWVQNGTQANTGAIFIAASVEEPIRQNHMIVSNGYDLGRDWLVGNATQGTRTDNQTGNEFTTSVVANNTSLLRGVSASSLNHDIGTDGVVSVLRVRVTQRGNGNTQSTSKNAQTGFASYLPGAVTVAGALLAAFVPVVVAA</sequence>
<gene>
    <name evidence="3" type="ORF">MBRA1_002466</name>
</gene>
<keyword evidence="1" id="KW-0472">Membrane</keyword>
<proteinExistence type="predicted"/>
<feature type="signal peptide" evidence="2">
    <location>
        <begin position="1"/>
        <end position="18"/>
    </location>
</feature>
<dbReference type="AlphaFoldDB" id="A0AAF0DUY1"/>
<organism evidence="3 4">
    <name type="scientific">Malassezia brasiliensis</name>
    <dbReference type="NCBI Taxonomy" id="1821822"/>
    <lineage>
        <taxon>Eukaryota</taxon>
        <taxon>Fungi</taxon>
        <taxon>Dikarya</taxon>
        <taxon>Basidiomycota</taxon>
        <taxon>Ustilaginomycotina</taxon>
        <taxon>Malasseziomycetes</taxon>
        <taxon>Malasseziales</taxon>
        <taxon>Malasseziaceae</taxon>
        <taxon>Malassezia</taxon>
    </lineage>
</organism>
<dbReference type="Proteomes" id="UP001216638">
    <property type="component" value="Chromosome 3"/>
</dbReference>
<evidence type="ECO:0000256" key="2">
    <source>
        <dbReference type="SAM" id="SignalP"/>
    </source>
</evidence>
<evidence type="ECO:0000313" key="3">
    <source>
        <dbReference type="EMBL" id="WFC95812.1"/>
    </source>
</evidence>
<protein>
    <submittedName>
        <fullName evidence="3">Uncharacterized protein</fullName>
    </submittedName>
</protein>
<evidence type="ECO:0000313" key="4">
    <source>
        <dbReference type="Proteomes" id="UP001216638"/>
    </source>
</evidence>
<name>A0AAF0DUY1_9BASI</name>